<reference evidence="1" key="1">
    <citation type="journal article" date="2021" name="Proc. Natl. Acad. Sci. U.S.A.">
        <title>A Catalog of Tens of Thousands of Viruses from Human Metagenomes Reveals Hidden Associations with Chronic Diseases.</title>
        <authorList>
            <person name="Tisza M.J."/>
            <person name="Buck C.B."/>
        </authorList>
    </citation>
    <scope>NUCLEOTIDE SEQUENCE</scope>
    <source>
        <strain evidence="1">CtMYJ33</strain>
    </source>
</reference>
<evidence type="ECO:0000313" key="1">
    <source>
        <dbReference type="EMBL" id="DAE03687.1"/>
    </source>
</evidence>
<name>A0A8S5P922_9CAUD</name>
<dbReference type="EMBL" id="BK015370">
    <property type="protein sequence ID" value="DAE03687.1"/>
    <property type="molecule type" value="Genomic_DNA"/>
</dbReference>
<protein>
    <recommendedName>
        <fullName evidence="2">ASCH domain-containing protein</fullName>
    </recommendedName>
</protein>
<evidence type="ECO:0008006" key="2">
    <source>
        <dbReference type="Google" id="ProtNLM"/>
    </source>
</evidence>
<proteinExistence type="predicted"/>
<sequence length="111" mass="13230">MLTLPIKKKWFGMIKSGVKKEEYREIKPYWTKRFKTRCLLFNHEMTKEEMNYLCINEESMSIYVIFKNGYGTDSPKIKCKVKIFTGQGKPEWGAEPDKEYYVLKILSVEEV</sequence>
<organism evidence="1">
    <name type="scientific">Siphoviridae sp. ctMYJ33</name>
    <dbReference type="NCBI Taxonomy" id="2825461"/>
    <lineage>
        <taxon>Viruses</taxon>
        <taxon>Duplodnaviria</taxon>
        <taxon>Heunggongvirae</taxon>
        <taxon>Uroviricota</taxon>
        <taxon>Caudoviricetes</taxon>
    </lineage>
</organism>
<accession>A0A8S5P922</accession>